<feature type="signal peptide" evidence="1">
    <location>
        <begin position="1"/>
        <end position="27"/>
    </location>
</feature>
<comment type="caution">
    <text evidence="2">The sequence shown here is derived from an EMBL/GenBank/DDBJ whole genome shotgun (WGS) entry which is preliminary data.</text>
</comment>
<evidence type="ECO:0000313" key="2">
    <source>
        <dbReference type="EMBL" id="MBW0498709.1"/>
    </source>
</evidence>
<feature type="chain" id="PRO_5040386803" evidence="1">
    <location>
        <begin position="28"/>
        <end position="104"/>
    </location>
</feature>
<accession>A0A9Q3D8B5</accession>
<evidence type="ECO:0000313" key="3">
    <source>
        <dbReference type="Proteomes" id="UP000765509"/>
    </source>
</evidence>
<sequence>MDCLRWHAIVHMYWFVALVQDPNALHANPYACAGFQYFKQLLTPGKAANASQANNYACTSSQQFKQLPMPVQAPDASHSNTYIFQVPYNLKVSLRRCWLPIIHM</sequence>
<name>A0A9Q3D8B5_9BASI</name>
<dbReference type="EMBL" id="AVOT02014865">
    <property type="protein sequence ID" value="MBW0498709.1"/>
    <property type="molecule type" value="Genomic_DNA"/>
</dbReference>
<keyword evidence="3" id="KW-1185">Reference proteome</keyword>
<dbReference type="AlphaFoldDB" id="A0A9Q3D8B5"/>
<dbReference type="Proteomes" id="UP000765509">
    <property type="component" value="Unassembled WGS sequence"/>
</dbReference>
<protein>
    <submittedName>
        <fullName evidence="2">Uncharacterized protein</fullName>
    </submittedName>
</protein>
<reference evidence="2" key="1">
    <citation type="submission" date="2021-03" db="EMBL/GenBank/DDBJ databases">
        <title>Draft genome sequence of rust myrtle Austropuccinia psidii MF-1, a brazilian biotype.</title>
        <authorList>
            <person name="Quecine M.C."/>
            <person name="Pachon D.M.R."/>
            <person name="Bonatelli M.L."/>
            <person name="Correr F.H."/>
            <person name="Franceschini L.M."/>
            <person name="Leite T.F."/>
            <person name="Margarido G.R.A."/>
            <person name="Almeida C.A."/>
            <person name="Ferrarezi J.A."/>
            <person name="Labate C.A."/>
        </authorList>
    </citation>
    <scope>NUCLEOTIDE SEQUENCE</scope>
    <source>
        <strain evidence="2">MF-1</strain>
    </source>
</reference>
<organism evidence="2 3">
    <name type="scientific">Austropuccinia psidii MF-1</name>
    <dbReference type="NCBI Taxonomy" id="1389203"/>
    <lineage>
        <taxon>Eukaryota</taxon>
        <taxon>Fungi</taxon>
        <taxon>Dikarya</taxon>
        <taxon>Basidiomycota</taxon>
        <taxon>Pucciniomycotina</taxon>
        <taxon>Pucciniomycetes</taxon>
        <taxon>Pucciniales</taxon>
        <taxon>Sphaerophragmiaceae</taxon>
        <taxon>Austropuccinia</taxon>
    </lineage>
</organism>
<keyword evidence="1" id="KW-0732">Signal</keyword>
<evidence type="ECO:0000256" key="1">
    <source>
        <dbReference type="SAM" id="SignalP"/>
    </source>
</evidence>
<proteinExistence type="predicted"/>
<gene>
    <name evidence="2" type="ORF">O181_038424</name>
</gene>